<name>A0AB39UU14_9GAMM</name>
<feature type="chain" id="PRO_5044309850" evidence="2">
    <location>
        <begin position="25"/>
        <end position="118"/>
    </location>
</feature>
<reference evidence="3" key="1">
    <citation type="submission" date="2024-05" db="EMBL/GenBank/DDBJ databases">
        <title>Genome sequencing of novel strain.</title>
        <authorList>
            <person name="Ganbat D."/>
            <person name="Ganbat S."/>
            <person name="Lee S.-J."/>
        </authorList>
    </citation>
    <scope>NUCLEOTIDE SEQUENCE</scope>
    <source>
        <strain evidence="3">SMD15-11</strain>
    </source>
</reference>
<sequence>MKIHSVTAPLILAATLAVPASGWAGENSLADRRANDNSWITRDAEPLSEDRLNGDRSGMDLNTLPPPAAGMPKAGKHLDRMDKTRDDVMTDGRHGMRMDRMPGETAHQYKMRAFGPNN</sequence>
<evidence type="ECO:0000313" key="3">
    <source>
        <dbReference type="EMBL" id="XDT71330.1"/>
    </source>
</evidence>
<dbReference type="RefSeq" id="WP_369600365.1">
    <property type="nucleotide sequence ID" value="NZ_CP154858.1"/>
</dbReference>
<organism evidence="3">
    <name type="scientific">Thermohahella caldifontis</name>
    <dbReference type="NCBI Taxonomy" id="3142973"/>
    <lineage>
        <taxon>Bacteria</taxon>
        <taxon>Pseudomonadati</taxon>
        <taxon>Pseudomonadota</taxon>
        <taxon>Gammaproteobacteria</taxon>
        <taxon>Oceanospirillales</taxon>
        <taxon>Hahellaceae</taxon>
        <taxon>Thermohahella</taxon>
    </lineage>
</organism>
<feature type="compositionally biased region" description="Basic and acidic residues" evidence="1">
    <location>
        <begin position="42"/>
        <end position="58"/>
    </location>
</feature>
<feature type="signal peptide" evidence="2">
    <location>
        <begin position="1"/>
        <end position="24"/>
    </location>
</feature>
<keyword evidence="2" id="KW-0732">Signal</keyword>
<evidence type="ECO:0000256" key="1">
    <source>
        <dbReference type="SAM" id="MobiDB-lite"/>
    </source>
</evidence>
<accession>A0AB39UU14</accession>
<feature type="compositionally biased region" description="Basic and acidic residues" evidence="1">
    <location>
        <begin position="76"/>
        <end position="102"/>
    </location>
</feature>
<protein>
    <submittedName>
        <fullName evidence="3">Uncharacterized protein</fullName>
    </submittedName>
</protein>
<feature type="region of interest" description="Disordered" evidence="1">
    <location>
        <begin position="22"/>
        <end position="118"/>
    </location>
</feature>
<dbReference type="EMBL" id="CP154858">
    <property type="protein sequence ID" value="XDT71330.1"/>
    <property type="molecule type" value="Genomic_DNA"/>
</dbReference>
<proteinExistence type="predicted"/>
<dbReference type="KEGG" id="tcd:AAIA72_11000"/>
<gene>
    <name evidence="3" type="ORF">AAIA72_11000</name>
</gene>
<dbReference type="AlphaFoldDB" id="A0AB39UU14"/>
<evidence type="ECO:0000256" key="2">
    <source>
        <dbReference type="SAM" id="SignalP"/>
    </source>
</evidence>